<gene>
    <name evidence="7" type="ORF">Q8A70_18830</name>
</gene>
<dbReference type="EMBL" id="JAUYVI010000006">
    <property type="protein sequence ID" value="MDQ7249752.1"/>
    <property type="molecule type" value="Genomic_DNA"/>
</dbReference>
<dbReference type="PRINTS" id="PR00313">
    <property type="entry name" value="CABNDNGRPT"/>
</dbReference>
<organism evidence="7 8">
    <name type="scientific">Dongia sedimenti</name>
    <dbReference type="NCBI Taxonomy" id="3064282"/>
    <lineage>
        <taxon>Bacteria</taxon>
        <taxon>Pseudomonadati</taxon>
        <taxon>Pseudomonadota</taxon>
        <taxon>Alphaproteobacteria</taxon>
        <taxon>Rhodospirillales</taxon>
        <taxon>Dongiaceae</taxon>
        <taxon>Dongia</taxon>
    </lineage>
</organism>
<dbReference type="InterPro" id="IPR018511">
    <property type="entry name" value="Hemolysin-typ_Ca-bd_CS"/>
</dbReference>
<feature type="region of interest" description="Disordered" evidence="4">
    <location>
        <begin position="993"/>
        <end position="1012"/>
    </location>
</feature>
<feature type="domain" description="SbsA Ig-like" evidence="6">
    <location>
        <begin position="397"/>
        <end position="493"/>
    </location>
</feature>
<comment type="subcellular location">
    <subcellularLocation>
        <location evidence="1">Secreted</location>
    </subcellularLocation>
</comment>
<dbReference type="Pfam" id="PF13205">
    <property type="entry name" value="Big_5"/>
    <property type="match status" value="2"/>
</dbReference>
<sequence length="1150" mass="117217">MVQKAIFIGIDGAQLEQLMLLGLEGKAQEILGLDIVEGYAGGVRGTTSQQSTSSGPGWSTLLTGTWVDQHGVSSNNNLPVASDVTSIFEYINNASPTATMASIVHWSPINTGHFAPEMGLLGDPAIVDHVSSGLSDQAVADTAVNLINTEAPDFTFVHLDDVDGAGHAAGFGETYDNALINASHRVGQILDAVAAREAAHPDEDWLVIVATDHGRDPETGSTHGGQTASERRIFIASNEDLASFADPVPQTSIVATILDHLDIPFTLTPDGLESGSLLEGAPDPIPPVLEAILAPADDAAGIAIDSNLSLRFSENIQKGAGDIIVKLASDDSVVATIDVTSNNVTISGDIATIDLPANLASETSYYVEIEPGAFTDGVNVFAGISDKTTWNFTTDADSTAPEIVALQPADGSVDVSPDSNLVLEFNETVLAGTGNILIKRVDDGSTVETIDVTSGQVTIDGNTVTIDPAGELEPGVEYYVAIDPGALRDTAQRTTIFSEDFEGLALQPFVGESGGDGTDFTAAPPAGWTHENTTPAGGPVEYYGWSFFDKNSWINSAGNQGRAGFTKGTGTVMVADPDEYDDGATDIDPNLFNAHMKTPAIDLTGIAAGTATLTFDSSWRREDNQKAVLTVSYDGGAPIELLRWTSDPSDPDFKADATDEAVTIALNNPVGASSAVISFGVIDGGNDWWWAIDNIAVEGTSNNGEATGNPFAGIDDPTAWNFTVQDDGTGDLVLVGTPQDDVLEGAAGNDQIQGLGADDVLSGGEGADVIEGGAGDDVLDGGAGNDALDGGENDDVLDSGEGDDVLKGGVGDDVLMGNAGIDNLAGGEGDDVLDGGDEADVLDGGAGTDELTGGAGDDAFLYRQGGFGTDTIADFQAGDKLDFDRSLFGDAEDVLDHAAQVGDDVVITLDGANAITLVGVTLGDLGEDSFAFTGEAPDQHLVGGSGADTLTGGAGDDLLEGGYGNDVLNGKAGNDVLDGGYGNDSLAGGSGDDNLKGGYGHDSLDGGSGDDSLDGGYGNDSLVAGAGDDALTGGYGNDTLAGGEGADGLDGGYGNDVLDGGVGNDLLTGGRGADTFVFAASFGEDTITDFGDCGADVIAFAGGLFASFADMMAHAAQAGSDVTITLDDDNTLTLIGTKLATLHEDDFSFV</sequence>
<evidence type="ECO:0000256" key="2">
    <source>
        <dbReference type="ARBA" id="ARBA00022525"/>
    </source>
</evidence>
<comment type="caution">
    <text evidence="7">The sequence shown here is derived from an EMBL/GenBank/DDBJ whole genome shotgun (WGS) entry which is preliminary data.</text>
</comment>
<dbReference type="InterPro" id="IPR014755">
    <property type="entry name" value="Cu-Rt/internalin_Ig-like"/>
</dbReference>
<dbReference type="Proteomes" id="UP001230156">
    <property type="component" value="Unassembled WGS sequence"/>
</dbReference>
<dbReference type="Pfam" id="PF00353">
    <property type="entry name" value="HemolysinCabind"/>
    <property type="match status" value="6"/>
</dbReference>
<dbReference type="SUPFAM" id="SSF53649">
    <property type="entry name" value="Alkaline phosphatase-like"/>
    <property type="match status" value="1"/>
</dbReference>
<dbReference type="SUPFAM" id="SSF51120">
    <property type="entry name" value="beta-Roll"/>
    <property type="match status" value="3"/>
</dbReference>
<evidence type="ECO:0000259" key="6">
    <source>
        <dbReference type="Pfam" id="PF13205"/>
    </source>
</evidence>
<dbReference type="InterPro" id="IPR001343">
    <property type="entry name" value="Hemolysn_Ca-bd"/>
</dbReference>
<dbReference type="Gene3D" id="2.150.10.10">
    <property type="entry name" value="Serralysin-like metalloprotease, C-terminal"/>
    <property type="match status" value="5"/>
</dbReference>
<proteinExistence type="predicted"/>
<keyword evidence="8" id="KW-1185">Reference proteome</keyword>
<evidence type="ECO:0000256" key="3">
    <source>
        <dbReference type="ARBA" id="ARBA00022729"/>
    </source>
</evidence>
<dbReference type="InterPro" id="IPR017850">
    <property type="entry name" value="Alkaline_phosphatase_core_sf"/>
</dbReference>
<dbReference type="InterPro" id="IPR006124">
    <property type="entry name" value="Metalloenzyme"/>
</dbReference>
<feature type="domain" description="SbsA Ig-like" evidence="6">
    <location>
        <begin position="284"/>
        <end position="394"/>
    </location>
</feature>
<dbReference type="RefSeq" id="WP_379958100.1">
    <property type="nucleotide sequence ID" value="NZ_JAUYVI010000006.1"/>
</dbReference>
<dbReference type="Pfam" id="PF01676">
    <property type="entry name" value="Metalloenzyme"/>
    <property type="match status" value="1"/>
</dbReference>
<dbReference type="PANTHER" id="PTHR38340">
    <property type="entry name" value="S-LAYER PROTEIN"/>
    <property type="match status" value="1"/>
</dbReference>
<evidence type="ECO:0000259" key="5">
    <source>
        <dbReference type="Pfam" id="PF01676"/>
    </source>
</evidence>
<dbReference type="InterPro" id="IPR011049">
    <property type="entry name" value="Serralysin-like_metalloprot_C"/>
</dbReference>
<name>A0ABU0YPT9_9PROT</name>
<dbReference type="Gene3D" id="2.60.40.1220">
    <property type="match status" value="1"/>
</dbReference>
<keyword evidence="2" id="KW-0964">Secreted</keyword>
<feature type="domain" description="Metalloenzyme" evidence="5">
    <location>
        <begin position="130"/>
        <end position="223"/>
    </location>
</feature>
<feature type="region of interest" description="Disordered" evidence="4">
    <location>
        <begin position="766"/>
        <end position="794"/>
    </location>
</feature>
<accession>A0ABU0YPT9</accession>
<dbReference type="InterPro" id="IPR050557">
    <property type="entry name" value="RTX_toxin/Mannuronan_C5-epim"/>
</dbReference>
<evidence type="ECO:0000256" key="1">
    <source>
        <dbReference type="ARBA" id="ARBA00004613"/>
    </source>
</evidence>
<evidence type="ECO:0000313" key="7">
    <source>
        <dbReference type="EMBL" id="MDQ7249752.1"/>
    </source>
</evidence>
<evidence type="ECO:0000256" key="4">
    <source>
        <dbReference type="SAM" id="MobiDB-lite"/>
    </source>
</evidence>
<dbReference type="Gene3D" id="3.40.720.10">
    <property type="entry name" value="Alkaline Phosphatase, subunit A"/>
    <property type="match status" value="1"/>
</dbReference>
<dbReference type="PROSITE" id="PS00330">
    <property type="entry name" value="HEMOLYSIN_CALCIUM"/>
    <property type="match status" value="5"/>
</dbReference>
<dbReference type="PANTHER" id="PTHR38340:SF1">
    <property type="entry name" value="S-LAYER PROTEIN"/>
    <property type="match status" value="1"/>
</dbReference>
<evidence type="ECO:0000313" key="8">
    <source>
        <dbReference type="Proteomes" id="UP001230156"/>
    </source>
</evidence>
<reference evidence="8" key="1">
    <citation type="submission" date="2023-08" db="EMBL/GenBank/DDBJ databases">
        <title>Rhodospirillaceae gen. nov., a novel taxon isolated from the Yangtze River Yuezi River estuary sludge.</title>
        <authorList>
            <person name="Ruan L."/>
        </authorList>
    </citation>
    <scope>NUCLEOTIDE SEQUENCE [LARGE SCALE GENOMIC DNA]</scope>
    <source>
        <strain evidence="8">R-7</strain>
    </source>
</reference>
<dbReference type="InterPro" id="IPR032812">
    <property type="entry name" value="SbsA_Ig"/>
</dbReference>
<keyword evidence="3" id="KW-0732">Signal</keyword>
<protein>
    <submittedName>
        <fullName evidence="7">Ig-like domain-containing protein</fullName>
    </submittedName>
</protein>